<keyword evidence="2" id="KW-1185">Reference proteome</keyword>
<gene>
    <name evidence="1" type="ORF">EDM56_04405</name>
</gene>
<protein>
    <submittedName>
        <fullName evidence="1">Uncharacterized protein</fullName>
    </submittedName>
</protein>
<accession>A0A3M8DXP7</accession>
<dbReference type="Proteomes" id="UP000271031">
    <property type="component" value="Unassembled WGS sequence"/>
</dbReference>
<sequence length="155" mass="17645">MGSRERELSCIIDLVRAAYPGLPISDQLDLWMAGAFEPPLAFVLIENVAEKGNTLTSYRVIAKARIALHHPKRIENGTERCDPLSPEPLRQLLVSERFSYRGPTDGLFIHIEGATFQVTKEKKDRTDITFEFEYTVPIPREQSPKINDFELESEV</sequence>
<comment type="caution">
    <text evidence="1">The sequence shown here is derived from an EMBL/GenBank/DDBJ whole genome shotgun (WGS) entry which is preliminary data.</text>
</comment>
<name>A0A3M8DXP7_9BACL</name>
<dbReference type="AlphaFoldDB" id="A0A3M8DXP7"/>
<organism evidence="1 2">
    <name type="scientific">Brevibacillus fluminis</name>
    <dbReference type="NCBI Taxonomy" id="511487"/>
    <lineage>
        <taxon>Bacteria</taxon>
        <taxon>Bacillati</taxon>
        <taxon>Bacillota</taxon>
        <taxon>Bacilli</taxon>
        <taxon>Bacillales</taxon>
        <taxon>Paenibacillaceae</taxon>
        <taxon>Brevibacillus</taxon>
    </lineage>
</organism>
<evidence type="ECO:0000313" key="2">
    <source>
        <dbReference type="Proteomes" id="UP000271031"/>
    </source>
</evidence>
<dbReference type="OrthoDB" id="2471948at2"/>
<dbReference type="EMBL" id="RHHQ01000004">
    <property type="protein sequence ID" value="RNB92001.1"/>
    <property type="molecule type" value="Genomic_DNA"/>
</dbReference>
<proteinExistence type="predicted"/>
<reference evidence="1 2" key="1">
    <citation type="submission" date="2018-10" db="EMBL/GenBank/DDBJ databases">
        <title>Phylogenomics of Brevibacillus.</title>
        <authorList>
            <person name="Dunlap C."/>
        </authorList>
    </citation>
    <scope>NUCLEOTIDE SEQUENCE [LARGE SCALE GENOMIC DNA]</scope>
    <source>
        <strain evidence="1 2">JCM 15716</strain>
    </source>
</reference>
<evidence type="ECO:0000313" key="1">
    <source>
        <dbReference type="EMBL" id="RNB92001.1"/>
    </source>
</evidence>
<dbReference type="RefSeq" id="WP_122916663.1">
    <property type="nucleotide sequence ID" value="NZ_RHHQ01000004.1"/>
</dbReference>